<dbReference type="PANTHER" id="PTHR21090:SF5">
    <property type="entry name" value="PENTAFUNCTIONAL AROM POLYPEPTIDE"/>
    <property type="match status" value="1"/>
</dbReference>
<dbReference type="EC" id="2.7.1.71" evidence="3"/>
<dbReference type="Gene3D" id="3.40.50.300">
    <property type="entry name" value="P-loop containing nucleotide triphosphate hydrolases"/>
    <property type="match status" value="1"/>
</dbReference>
<dbReference type="EC" id="1.1.1.25" evidence="3"/>
<dbReference type="GO" id="GO:0009423">
    <property type="term" value="P:chorismate biosynthetic process"/>
    <property type="evidence" value="ECO:0007669"/>
    <property type="project" value="TreeGrafter"/>
</dbReference>
<dbReference type="EMBL" id="LT608197">
    <property type="protein sequence ID" value="SCM04812.1"/>
    <property type="molecule type" value="Genomic_DNA"/>
</dbReference>
<dbReference type="EC" id="2.5.1.19" evidence="3"/>
<dbReference type="GO" id="GO:0003855">
    <property type="term" value="F:3-dehydroquinate dehydratase activity"/>
    <property type="evidence" value="ECO:0007669"/>
    <property type="project" value="UniProtKB-EC"/>
</dbReference>
<dbReference type="GO" id="GO:0003856">
    <property type="term" value="F:3-dehydroquinate synthase activity"/>
    <property type="evidence" value="ECO:0007669"/>
    <property type="project" value="UniProtKB-EC"/>
</dbReference>
<dbReference type="EC" id="4.2.1.10" evidence="3"/>
<gene>
    <name evidence="3" type="primary">AROM</name>
    <name evidence="3" type="ORF">PCHDK_000036000</name>
</gene>
<dbReference type="InterPro" id="IPR013792">
    <property type="entry name" value="RNA3'P_cycl/enolpyr_Trfase_a/b"/>
</dbReference>
<dbReference type="EC" id="4.2.3.4" evidence="3"/>
<dbReference type="InterPro" id="IPR036968">
    <property type="entry name" value="Enolpyruvate_Tfrase_sf"/>
</dbReference>
<organism evidence="3 4">
    <name type="scientific">Plasmodium chabaudi adami</name>
    <dbReference type="NCBI Taxonomy" id="5826"/>
    <lineage>
        <taxon>Eukaryota</taxon>
        <taxon>Sar</taxon>
        <taxon>Alveolata</taxon>
        <taxon>Apicomplexa</taxon>
        <taxon>Aconoidasida</taxon>
        <taxon>Haemosporida</taxon>
        <taxon>Plasmodiidae</taxon>
        <taxon>Plasmodium</taxon>
        <taxon>Plasmodium (Vinckeia)</taxon>
    </lineage>
</organism>
<dbReference type="Pfam" id="PF00275">
    <property type="entry name" value="EPSP_synthase"/>
    <property type="match status" value="1"/>
</dbReference>
<evidence type="ECO:0000313" key="4">
    <source>
        <dbReference type="Proteomes" id="UP000195879"/>
    </source>
</evidence>
<protein>
    <submittedName>
        <fullName evidence="3">Pentafunctional AROM polypeptide, putative</fullName>
        <ecNumber evidence="3">1.1.1.25</ecNumber>
        <ecNumber evidence="3">2.5.1.19</ecNumber>
        <ecNumber evidence="3">2.7.1.71</ecNumber>
        <ecNumber evidence="3">4.2.1.10</ecNumber>
        <ecNumber evidence="3">4.2.3.4</ecNumber>
    </submittedName>
</protein>
<dbReference type="InterPro" id="IPR001986">
    <property type="entry name" value="Enolpyruvate_Tfrase_dom"/>
</dbReference>
<reference evidence="3 4" key="1">
    <citation type="submission" date="2016-08" db="EMBL/GenBank/DDBJ databases">
        <authorList>
            <consortium name="Pathogen Informatics"/>
        </authorList>
    </citation>
    <scope>NUCLEOTIDE SEQUENCE [LARGE SCALE GENOMIC DNA]</scope>
    <source>
        <strain evidence="3 4">DK</strain>
    </source>
</reference>
<keyword evidence="3" id="KW-0560">Oxidoreductase</keyword>
<dbReference type="Gene3D" id="3.65.10.10">
    <property type="entry name" value="Enolpyruvate transferase domain"/>
    <property type="match status" value="2"/>
</dbReference>
<keyword evidence="3" id="KW-0456">Lyase</keyword>
<evidence type="ECO:0000259" key="2">
    <source>
        <dbReference type="Pfam" id="PF00275"/>
    </source>
</evidence>
<dbReference type="GO" id="GO:0003866">
    <property type="term" value="F:3-phosphoshikimate 1-carboxyvinyltransferase activity"/>
    <property type="evidence" value="ECO:0007669"/>
    <property type="project" value="UniProtKB-EC"/>
</dbReference>
<keyword evidence="1 3" id="KW-0808">Transferase</keyword>
<dbReference type="GO" id="GO:0004764">
    <property type="term" value="F:shikimate 3-dehydrogenase (NADP+) activity"/>
    <property type="evidence" value="ECO:0007669"/>
    <property type="project" value="UniProtKB-EC"/>
</dbReference>
<dbReference type="GO" id="GO:0004765">
    <property type="term" value="F:shikimate kinase activity"/>
    <property type="evidence" value="ECO:0007669"/>
    <property type="project" value="UniProtKB-EC"/>
</dbReference>
<dbReference type="OrthoDB" id="197068at2759"/>
<name>A0A1D3LEZ0_PLACE</name>
<dbReference type="Gene3D" id="1.20.1090.10">
    <property type="entry name" value="Dehydroquinate synthase-like - alpha domain"/>
    <property type="match status" value="1"/>
</dbReference>
<sequence length="1958" mass="231277">MQEIALEENIPIHNTFQEYTEFKYENVHVENTLSPFFESFQLKRSDHGSYIIIIEYKLLLKIKKKLFKIIAFLRNKENGKSSRISQVQNVLNTSDVITKTRKKNEHNDIEEQKNSHTTYIQIDKKNYEQVMQNGDEKERKNLAGQEKNAFNKNILIEKYQNIIQEIVDNDKINAFEIENVRIVVTRIKKKDQKVDKLEDFIEILKKIPISSQSEIFVFSNKCMIDILHVLHNHFKATKIYAFPLSISSAITITQEISWIPNNPISIYVAICLLSPANEKEYTFGLTEALRLGILNDKKLYIKIKENDLNYFQNKLKYIICKCIQNREDIIKKWSSSVNYMNILHFGNVVGSAIKSVFSQMPSCENYKNGYNIYGIYYELKILHEIHKISMLLFLDIEQVMTKYKLNYKLNQNFLNYYTKDIITFLHKTYCSKGNDEIPIVHLADINKIKPDVIIKVPLSIFCKVLSPIVSISTCSNLISLNMSRSPPKRAMINGKSLNFLFIKNVGNKSETIRVIYTSCMSTQSVILKNVNLCFDVALFIKILKDLKFDICLKKKTKETYKSIFDKIDKDHIATYKCKQNDYHLSITGNIDNRNSMFLFKNFIFQDKIIFNVYNSGTVCRLILPLLCLYICKQNLKAINEKKTLLKFIVLKGNKQMESVRIISPLVKVIQKSFKYIKIIYLKKENYLPIQISVKTEKLKSYNIFLSNNMFIDNSASSQFVSSMLLISPFSETSTSIHLLYKKVRKQGCKKGCNTYRDKFFKMRTNKINYCNSLDNVFKKNIYRKGLNPKELSYYKCSYNKAFLEIVHPKKDKKLWETKMGANGEVQNGSLRSRQENRIRIQKSNHFLKKLNKTYFETTSKAFIDLTVNVMKLWGVKVYIQNCNYIIKKEKVSKNSSYFSYFLEKKKAEKKSVLYHKKGYWKNMCRYTHFRCAKLSRPRWSGSKSVVKKVKYYKIGTRYEQNKRENDNTVLGSSQLNGSNIACKHAYRICNDLGLYFYFIVGCIIKKINCSFVLNLSLNNVMMKRVSPKYYKIKYVMIQKNVQNYFLLNLLLLLDVDIYIKRESSEQVRLFLITSKGVHMKIERKLDKFFEKRKKEMGKAGSTREPNNKIKYHVFEKIYIDYYFNDVNKLLTKVVIDAEYFSDDFFPICVLFCYYLIIHKSENILFKIKNIHNQDIKESIRINNVVCILKMCFQNMVFISCDSNSIYITRIRNCIDNCIFSINNNSHNNSHNNNHNNNHLNCSKMSYKKSAMFYNNSKYVMSCNNILYLFIDTKNDHRVIFMTTILSLIFRNILIDNCFQIKKSYPEFYEHVREYLQINLNYCTSFELKFNYFPHMNNYNISNEMTVPLFSDPSQDQTKEHSTGLVKKKKKKKWKPNFMNYYEVCNDLEGELPQNENYMKKYKYEDITKNDVNIYYLIKEINRLNVNIICGIRNVGKTYLGNKIKNSFVIDIDDYVFENEIKFDKIKISDFRYYEYLTFVSVLYMSYCILAHNPCSRSYTTRADQDRDKDKIRNLDKCKQMHKTDNLFFFINNDVTFYNKKINDLYKDIKCKIDKSNNNYINNITIILGGGIIEFEKSRHVISKLKNVILIKRDEKELYEICINDKIKPKLSGNLHEIIKNRTKIFNELNIPFHFSIPTENAINRNIKNLNEIRNNLIVTSFLNFFNYKFYAKPIINPKFLLTRVLSINLEDFHLFNYKTMEYDHEFVELVIEGEGENRNCSNKTRNEISTGNGDCSLKEMNANFPFIDLELLDLAIFIIRSYTSKPIIIKLCKNMTKSGKIYLNYIISTFYKYKINIFDIDIHPDTDTDVSCVNALEETNENCFFIISKTISEMNELQKCINIVNLFYVDYLKLSLHLFSKQNKGLLNTILSKHYKDKLKNKSLQNHKQYINKNGKHILLYNVEPKYDPFSAFLYNQIITLNCEKEKQNKSQLLYHNFMYTYYYTNCIVAICYAEDDL</sequence>
<dbReference type="InterPro" id="IPR027417">
    <property type="entry name" value="P-loop_NTPase"/>
</dbReference>
<feature type="domain" description="Enolpyruvate transferase" evidence="2">
    <location>
        <begin position="604"/>
        <end position="737"/>
    </location>
</feature>
<evidence type="ECO:0000313" key="3">
    <source>
        <dbReference type="EMBL" id="SCM04812.1"/>
    </source>
</evidence>
<proteinExistence type="predicted"/>
<evidence type="ECO:0000256" key="1">
    <source>
        <dbReference type="ARBA" id="ARBA00022679"/>
    </source>
</evidence>
<dbReference type="Proteomes" id="UP000195879">
    <property type="component" value="Chromosome 3"/>
</dbReference>
<accession>A0A1D3LEZ0</accession>
<dbReference type="SUPFAM" id="SSF55205">
    <property type="entry name" value="EPT/RTPC-like"/>
    <property type="match status" value="1"/>
</dbReference>
<dbReference type="PANTHER" id="PTHR21090">
    <property type="entry name" value="AROM/DEHYDROQUINATE SYNTHASE"/>
    <property type="match status" value="1"/>
</dbReference>